<keyword evidence="3" id="KW-0963">Cytoplasm</keyword>
<comment type="subcellular location">
    <subcellularLocation>
        <location evidence="1">Cytoplasm</location>
        <location evidence="1">Cytoskeleton</location>
    </subcellularLocation>
</comment>
<dbReference type="Proteomes" id="UP001190700">
    <property type="component" value="Unassembled WGS sequence"/>
</dbReference>
<accession>A0AAE0GG88</accession>
<dbReference type="Pfam" id="PF06886">
    <property type="entry name" value="TPX2"/>
    <property type="match status" value="2"/>
</dbReference>
<feature type="region of interest" description="Disordered" evidence="5">
    <location>
        <begin position="117"/>
        <end position="273"/>
    </location>
</feature>
<feature type="domain" description="TPX2 C-terminal" evidence="6">
    <location>
        <begin position="99"/>
        <end position="169"/>
    </location>
</feature>
<dbReference type="EMBL" id="LGRX02006107">
    <property type="protein sequence ID" value="KAK3277437.1"/>
    <property type="molecule type" value="Genomic_DNA"/>
</dbReference>
<dbReference type="InterPro" id="IPR027329">
    <property type="entry name" value="TPX2_C"/>
</dbReference>
<dbReference type="PANTHER" id="PTHR14326">
    <property type="entry name" value="TARGETING PROTEIN FOR XKLP2"/>
    <property type="match status" value="1"/>
</dbReference>
<dbReference type="GO" id="GO:0005819">
    <property type="term" value="C:spindle"/>
    <property type="evidence" value="ECO:0007669"/>
    <property type="project" value="InterPro"/>
</dbReference>
<dbReference type="InterPro" id="IPR009675">
    <property type="entry name" value="TPX2_fam"/>
</dbReference>
<dbReference type="GO" id="GO:0005874">
    <property type="term" value="C:microtubule"/>
    <property type="evidence" value="ECO:0007669"/>
    <property type="project" value="InterPro"/>
</dbReference>
<proteinExistence type="inferred from homology"/>
<keyword evidence="4" id="KW-0206">Cytoskeleton</keyword>
<comment type="similarity">
    <text evidence="2">Belongs to the TPX2 family.</text>
</comment>
<evidence type="ECO:0000259" key="6">
    <source>
        <dbReference type="Pfam" id="PF06886"/>
    </source>
</evidence>
<reference evidence="7 8" key="1">
    <citation type="journal article" date="2015" name="Genome Biol. Evol.">
        <title>Comparative Genomics of a Bacterivorous Green Alga Reveals Evolutionary Causalities and Consequences of Phago-Mixotrophic Mode of Nutrition.</title>
        <authorList>
            <person name="Burns J.A."/>
            <person name="Paasch A."/>
            <person name="Narechania A."/>
            <person name="Kim E."/>
        </authorList>
    </citation>
    <scope>NUCLEOTIDE SEQUENCE [LARGE SCALE GENOMIC DNA]</scope>
    <source>
        <strain evidence="7 8">PLY_AMNH</strain>
    </source>
</reference>
<organism evidence="7 8">
    <name type="scientific">Cymbomonas tetramitiformis</name>
    <dbReference type="NCBI Taxonomy" id="36881"/>
    <lineage>
        <taxon>Eukaryota</taxon>
        <taxon>Viridiplantae</taxon>
        <taxon>Chlorophyta</taxon>
        <taxon>Pyramimonadophyceae</taxon>
        <taxon>Pyramimonadales</taxon>
        <taxon>Pyramimonadaceae</taxon>
        <taxon>Cymbomonas</taxon>
    </lineage>
</organism>
<evidence type="ECO:0000256" key="5">
    <source>
        <dbReference type="SAM" id="MobiDB-lite"/>
    </source>
</evidence>
<feature type="domain" description="TPX2 C-terminal" evidence="6">
    <location>
        <begin position="189"/>
        <end position="211"/>
    </location>
</feature>
<evidence type="ECO:0000256" key="2">
    <source>
        <dbReference type="ARBA" id="ARBA00005885"/>
    </source>
</evidence>
<feature type="compositionally biased region" description="Basic and acidic residues" evidence="5">
    <location>
        <begin position="188"/>
        <end position="201"/>
    </location>
</feature>
<evidence type="ECO:0000256" key="1">
    <source>
        <dbReference type="ARBA" id="ARBA00004245"/>
    </source>
</evidence>
<evidence type="ECO:0000256" key="4">
    <source>
        <dbReference type="ARBA" id="ARBA00023212"/>
    </source>
</evidence>
<protein>
    <recommendedName>
        <fullName evidence="6">TPX2 C-terminal domain-containing protein</fullName>
    </recommendedName>
</protein>
<dbReference type="PANTHER" id="PTHR14326:SF44">
    <property type="entry name" value="TARGETING PROTEIN FOR XKLP2"/>
    <property type="match status" value="1"/>
</dbReference>
<dbReference type="AlphaFoldDB" id="A0AAE0GG88"/>
<feature type="region of interest" description="Disordered" evidence="5">
    <location>
        <begin position="1"/>
        <end position="20"/>
    </location>
</feature>
<gene>
    <name evidence="7" type="ORF">CYMTET_14557</name>
</gene>
<name>A0AAE0GG88_9CHLO</name>
<evidence type="ECO:0000256" key="3">
    <source>
        <dbReference type="ARBA" id="ARBA00022490"/>
    </source>
</evidence>
<comment type="caution">
    <text evidence="7">The sequence shown here is derived from an EMBL/GenBank/DDBJ whole genome shotgun (WGS) entry which is preliminary data.</text>
</comment>
<evidence type="ECO:0000313" key="8">
    <source>
        <dbReference type="Proteomes" id="UP001190700"/>
    </source>
</evidence>
<keyword evidence="8" id="KW-1185">Reference proteome</keyword>
<feature type="compositionally biased region" description="Basic and acidic residues" evidence="5">
    <location>
        <begin position="117"/>
        <end position="144"/>
    </location>
</feature>
<dbReference type="GO" id="GO:0060236">
    <property type="term" value="P:regulation of mitotic spindle organization"/>
    <property type="evidence" value="ECO:0007669"/>
    <property type="project" value="InterPro"/>
</dbReference>
<sequence length="273" mass="30705">MGTTVPKPFNLSTDARGQWNKDHVPKAVPVDEVEIVPFKAREPPASLEAENNKKKALDDLLARETAARVFTARPLPKSLNAPYVPAKDHHEPVIADSVVLSSEQRAEERAAFEEYLREKEANKQREKEAELRQQMERDQAEVAELRASQSFKAKKMPDFSKPWTPEPSVSPMGSRPNSASRVRPGISPEEKAHRKSLEFKSRPMPQFGQVWDPRPANRKSSVINTGIGPGIDTNKRTSSPYNHYPYIWKTQPPRKGDGKGEGEASIFEIDDKC</sequence>
<evidence type="ECO:0000313" key="7">
    <source>
        <dbReference type="EMBL" id="KAK3277437.1"/>
    </source>
</evidence>